<dbReference type="Pfam" id="PF13699">
    <property type="entry name" value="eCIS_core"/>
    <property type="match status" value="1"/>
</dbReference>
<reference evidence="4" key="1">
    <citation type="submission" date="2018-09" db="EMBL/GenBank/DDBJ databases">
        <authorList>
            <person name="Livingstone P.G."/>
            <person name="Whitworth D.E."/>
        </authorList>
    </citation>
    <scope>NUCLEOTIDE SEQUENCE [LARGE SCALE GENOMIC DNA]</scope>
    <source>
        <strain evidence="4">AB047A</strain>
    </source>
</reference>
<dbReference type="CDD" id="cd20702">
    <property type="entry name" value="PoNe"/>
    <property type="match status" value="1"/>
</dbReference>
<evidence type="ECO:0000313" key="4">
    <source>
        <dbReference type="Proteomes" id="UP000282656"/>
    </source>
</evidence>
<evidence type="ECO:0000259" key="2">
    <source>
        <dbReference type="Pfam" id="PF13699"/>
    </source>
</evidence>
<dbReference type="EMBL" id="RAWM01000005">
    <property type="protein sequence ID" value="RKH73106.1"/>
    <property type="molecule type" value="Genomic_DNA"/>
</dbReference>
<gene>
    <name evidence="3" type="ORF">D7X96_03380</name>
</gene>
<keyword evidence="4" id="KW-1185">Reference proteome</keyword>
<dbReference type="InterPro" id="IPR025295">
    <property type="entry name" value="eCIS_core_dom"/>
</dbReference>
<comment type="caution">
    <text evidence="3">The sequence shown here is derived from an EMBL/GenBank/DDBJ whole genome shotgun (WGS) entry which is preliminary data.</text>
</comment>
<dbReference type="RefSeq" id="WP_121768960.1">
    <property type="nucleotide sequence ID" value="NZ_RAWM01000005.1"/>
</dbReference>
<evidence type="ECO:0000256" key="1">
    <source>
        <dbReference type="SAM" id="MobiDB-lite"/>
    </source>
</evidence>
<feature type="region of interest" description="Disordered" evidence="1">
    <location>
        <begin position="1"/>
        <end position="30"/>
    </location>
</feature>
<dbReference type="OrthoDB" id="7387101at2"/>
<dbReference type="Proteomes" id="UP000282656">
    <property type="component" value="Unassembled WGS sequence"/>
</dbReference>
<feature type="domain" description="eCIS core" evidence="2">
    <location>
        <begin position="165"/>
        <end position="242"/>
    </location>
</feature>
<accession>A0A3A8QWG4</accession>
<sequence>MGSRIFLERNRAGPAPATNGKRPQSSCAGCRDGHEALRRVLGDEQSPSSEAEQVPRGLPAASFDFAKIPLYSAKERELLPKAWSASAGGGGLEGEARRFVTQRFGSVSAAPRAAAGHAQLEAEAERLAFGGMTGQQARVLARPAAPAGVAERTLMAHALREPGSPFPAPVRASFAHRFGQPLEDVRLHVGEGADTVARALGARAFSFGAHVGFSHGAWAPESAEGRSLLAHELTHVLQQRGGPPALLRQEQPRGITFYFSVCVGQELDSDTLLLEFIRQYTRLQTLDEARAAREAADWRWAGTPQSASAEDVRRGYVLIHVRDRSLSATSPEEQAEIQEEVSGLDPAERDALHAEVDRRFWERTQYRPGERLGTSQDDRRMAEYWRHLRANLVRTRRALLSLPAHVRAILFDPRSTRHLSPADYDRALRVGQRLASLSAAELADWQSRIGGVTDDWATFESSLGNYLAEEAERRQESLERGRLSTRLYGLDEVYSLYRNMQATESLAGLPASDEFGVSDPDVVNARLEAPRMRETLEASLHAHGFASIAEFEQAIGAWRGAFERETVRVADVLLDRFDHLLFVAEQRYSDPAEAAALARAVAATGAPAHYAEADVQGERATWRPRHAMDEGGGFNDEVALEAAFASVEAERAGTEALRPLASDHPLLGLPDFPLERLGRAAPDDVQRLVLAYVSEHRASVVSTRAELHAGPSLIYKLDELLAASYEAQGITPGTIYDRIIRDHVSDEGIEALVEGLLLGVVTLALTVLSFGTGTLAAAAGVTAFGLSAWQAMDAWREYLRMERASDAQLLSEDPSIAWLVLAVVGAAADFGSALAAVRALRPAAEAFNTTGELAAFRRAVNEIPSLDARIASAANRAVNAEDALRQQWQALLGVATRANDIIGAVTEAGGRLMVMAWHLARRGYWRFDQFLAELRRAEFLLDIERLAPEELTALKRLHDEGLRRARDGFLPASGLSQELRAALSPDSIDDAAAYGRFLGLEDDEVLDVLEAQAVVARTQADALSPRALQSAMQERAAVPSAAEALVPDVRALPESRARTVGAIEQSYEIGVSEGRALLEGRGWRQWEHWINPFEFNGRYGQGLDDVFVDDAGRLWIVEYKGGTAELSPGQMSTRWVRRQIDRLFDAGHEATAARLREALDDGTLSGAVVSTPHGQPARLIQEFTYP</sequence>
<protein>
    <submittedName>
        <fullName evidence="3">DUF4157 domain-containing protein</fullName>
    </submittedName>
</protein>
<name>A0A3A8QWG4_9BACT</name>
<evidence type="ECO:0000313" key="3">
    <source>
        <dbReference type="EMBL" id="RKH73106.1"/>
    </source>
</evidence>
<dbReference type="AlphaFoldDB" id="A0A3A8QWG4"/>
<proteinExistence type="predicted"/>
<organism evidence="3 4">
    <name type="scientific">Corallococcus interemptor</name>
    <dbReference type="NCBI Taxonomy" id="2316720"/>
    <lineage>
        <taxon>Bacteria</taxon>
        <taxon>Pseudomonadati</taxon>
        <taxon>Myxococcota</taxon>
        <taxon>Myxococcia</taxon>
        <taxon>Myxococcales</taxon>
        <taxon>Cystobacterineae</taxon>
        <taxon>Myxococcaceae</taxon>
        <taxon>Corallococcus</taxon>
    </lineage>
</organism>
<feature type="compositionally biased region" description="Basic and acidic residues" evidence="1">
    <location>
        <begin position="1"/>
        <end position="11"/>
    </location>
</feature>